<dbReference type="EMBL" id="SMAH01000002">
    <property type="protein sequence ID" value="TCS99518.1"/>
    <property type="molecule type" value="Genomic_DNA"/>
</dbReference>
<evidence type="ECO:0000256" key="1">
    <source>
        <dbReference type="SAM" id="SignalP"/>
    </source>
</evidence>
<reference evidence="3 5" key="2">
    <citation type="submission" date="2019-07" db="EMBL/GenBank/DDBJ databases">
        <title>Tepidimonas ignava SPS-1037 draft genome.</title>
        <authorList>
            <person name="Da Costa M.S."/>
            <person name="Froufe H.J.C."/>
            <person name="Egas C."/>
            <person name="Albuquerque L."/>
        </authorList>
    </citation>
    <scope>NUCLEOTIDE SEQUENCE [LARGE SCALE GENOMIC DNA]</scope>
    <source>
        <strain evidence="3 5">SPS-1037</strain>
    </source>
</reference>
<dbReference type="Gene3D" id="3.30.310.170">
    <property type="entry name" value="Outer membrane protein assembly factor BamC"/>
    <property type="match status" value="1"/>
</dbReference>
<sequence>MPITPRPTTALRLSAVALAALLATGCSVLEETRIDYKSAKQINTLEVPPDLTQLARDSRYALPGGPVTATGMEAAAAARPSTQVAAPAQIGDVRIERAGNQRWLVVDRPPEQLWPALRDFWQENGFLLTLDQPQLGLLETDWAENRAKIPQDIIRATIGKLFDNLYSTGERDKFRTRVERNERGGSDIFISHRGMVEVYSNERKDNTVWQPRPADPELEAEFLRRLMVKLGVSQEQAKAAVAAGAVPTLARLDTVDGRPVVVIQENFDRAWRRVGLSLDRSGFTVEDRNRAEGVYFVRYVAPDANTAKQEPGFFGRIAGWFSSSNKTDNAPLRLRITVRGEGERTVVQVLDAQGQPDRSPNAERIAKLLVDDLK</sequence>
<dbReference type="OrthoDB" id="5291099at2"/>
<dbReference type="InterPro" id="IPR010653">
    <property type="entry name" value="NlpB/DapX"/>
</dbReference>
<feature type="chain" id="PRO_5020392968" evidence="1">
    <location>
        <begin position="20"/>
        <end position="374"/>
    </location>
</feature>
<dbReference type="InterPro" id="IPR042268">
    <property type="entry name" value="BamC_C"/>
</dbReference>
<gene>
    <name evidence="3" type="primary">bamC</name>
    <name evidence="2" type="ORF">EDC36_102195</name>
    <name evidence="3" type="ORF">Tigna_01472</name>
</gene>
<comment type="caution">
    <text evidence="2">The sequence shown here is derived from an EMBL/GenBank/DDBJ whole genome shotgun (WGS) entry which is preliminary data.</text>
</comment>
<dbReference type="AlphaFoldDB" id="A0A4R3LJ61"/>
<keyword evidence="5" id="KW-1185">Reference proteome</keyword>
<dbReference type="EMBL" id="VJNC01000008">
    <property type="protein sequence ID" value="TSE22018.1"/>
    <property type="molecule type" value="Genomic_DNA"/>
</dbReference>
<dbReference type="RefSeq" id="WP_132961655.1">
    <property type="nucleotide sequence ID" value="NZ_SMAH01000002.1"/>
</dbReference>
<proteinExistence type="predicted"/>
<evidence type="ECO:0000313" key="5">
    <source>
        <dbReference type="Proteomes" id="UP000315577"/>
    </source>
</evidence>
<feature type="signal peptide" evidence="1">
    <location>
        <begin position="1"/>
        <end position="19"/>
    </location>
</feature>
<protein>
    <submittedName>
        <fullName evidence="2">Beta-barrel assembly machine subunit BamC</fullName>
    </submittedName>
    <submittedName>
        <fullName evidence="3">Outer membrane protein assembly factor BamC</fullName>
    </submittedName>
</protein>
<keyword evidence="1" id="KW-0732">Signal</keyword>
<evidence type="ECO:0000313" key="2">
    <source>
        <dbReference type="EMBL" id="TCS99518.1"/>
    </source>
</evidence>
<reference evidence="2 4" key="1">
    <citation type="submission" date="2019-03" db="EMBL/GenBank/DDBJ databases">
        <title>Genomic Encyclopedia of Type Strains, Phase IV (KMG-IV): sequencing the most valuable type-strain genomes for metagenomic binning, comparative biology and taxonomic classification.</title>
        <authorList>
            <person name="Goeker M."/>
        </authorList>
    </citation>
    <scope>NUCLEOTIDE SEQUENCE [LARGE SCALE GENOMIC DNA]</scope>
    <source>
        <strain evidence="2 4">DSM 12034</strain>
    </source>
</reference>
<dbReference type="Proteomes" id="UP000295536">
    <property type="component" value="Unassembled WGS sequence"/>
</dbReference>
<dbReference type="PROSITE" id="PS51257">
    <property type="entry name" value="PROKAR_LIPOPROTEIN"/>
    <property type="match status" value="1"/>
</dbReference>
<evidence type="ECO:0000313" key="4">
    <source>
        <dbReference type="Proteomes" id="UP000295536"/>
    </source>
</evidence>
<organism evidence="2 4">
    <name type="scientific">Tepidimonas ignava</name>
    <dbReference type="NCBI Taxonomy" id="114249"/>
    <lineage>
        <taxon>Bacteria</taxon>
        <taxon>Pseudomonadati</taxon>
        <taxon>Pseudomonadota</taxon>
        <taxon>Betaproteobacteria</taxon>
        <taxon>Burkholderiales</taxon>
        <taxon>Tepidimonas</taxon>
    </lineage>
</organism>
<name>A0A4R3LJ61_9BURK</name>
<evidence type="ECO:0000313" key="3">
    <source>
        <dbReference type="EMBL" id="TSE22018.1"/>
    </source>
</evidence>
<dbReference type="Pfam" id="PF06804">
    <property type="entry name" value="Lipoprotein_18"/>
    <property type="match status" value="1"/>
</dbReference>
<dbReference type="Proteomes" id="UP000315577">
    <property type="component" value="Unassembled WGS sequence"/>
</dbReference>
<accession>A0A4R3LJ61</accession>